<dbReference type="EMBL" id="CP001117">
    <property type="protein sequence ID" value="AHX26583.1"/>
    <property type="molecule type" value="Genomic_DNA"/>
</dbReference>
<reference evidence="1 2" key="1">
    <citation type="journal article" date="2009" name="PLoS Genet.">
        <title>Alliance of proteomics and genomics to unravel the specificities of Sahara bacterium Deinococcus deserti.</title>
        <authorList>
            <person name="de Groot A."/>
            <person name="Dulermo R."/>
            <person name="Ortet P."/>
            <person name="Blanchard L."/>
            <person name="Guerin P."/>
            <person name="Fernandez B."/>
            <person name="Vacherie B."/>
            <person name="Dossat C."/>
            <person name="Jolivet E."/>
            <person name="Siguier P."/>
            <person name="Chandler M."/>
            <person name="Barakat M."/>
            <person name="Dedieu A."/>
            <person name="Barbe V."/>
            <person name="Heulin T."/>
            <person name="Sommer S."/>
            <person name="Achouak W."/>
            <person name="Armengaud J."/>
        </authorList>
    </citation>
    <scope>NUCLEOTIDE SEQUENCE [LARGE SCALE GENOMIC DNA]</scope>
    <source>
        <strain evidence="2">DSM 17065 / CIP 109153 / LMG 22923 / VCD115</strain>
        <plasmid evidence="2">pDeide3</plasmid>
    </source>
</reference>
<geneLocation type="plasmid" evidence="2">
    <name>pDeide3</name>
</geneLocation>
<keyword evidence="1" id="KW-0614">Plasmid</keyword>
<evidence type="ECO:0000313" key="1">
    <source>
        <dbReference type="EMBL" id="AHX26583.1"/>
    </source>
</evidence>
<protein>
    <submittedName>
        <fullName evidence="1">Uncharacterized protein</fullName>
    </submittedName>
</protein>
<dbReference type="KEGG" id="ddr:Deide_3p02812"/>
<name>X5H5Y9_DEIDV</name>
<sequence>MPLNKQALQTLLKLREEAVSRFPMLLKQDTRIAEATQLTSRSEQRRVTNNVST</sequence>
<keyword evidence="2" id="KW-1185">Reference proteome</keyword>
<accession>X5H5Y9</accession>
<dbReference type="Proteomes" id="UP000002208">
    <property type="component" value="Plasmid 3"/>
</dbReference>
<gene>
    <name evidence="1" type="ordered locus">Deide_3p02812</name>
</gene>
<dbReference type="AlphaFoldDB" id="X5H5Y9"/>
<evidence type="ECO:0000313" key="2">
    <source>
        <dbReference type="Proteomes" id="UP000002208"/>
    </source>
</evidence>
<proteinExistence type="predicted"/>
<dbReference type="HOGENOM" id="CLU_3060791_0_0_0"/>
<organism evidence="1 2">
    <name type="scientific">Deinococcus deserti (strain DSM 17065 / CIP 109153 / LMG 22923 / VCD115)</name>
    <dbReference type="NCBI Taxonomy" id="546414"/>
    <lineage>
        <taxon>Bacteria</taxon>
        <taxon>Thermotogati</taxon>
        <taxon>Deinococcota</taxon>
        <taxon>Deinococci</taxon>
        <taxon>Deinococcales</taxon>
        <taxon>Deinococcaceae</taxon>
        <taxon>Deinococcus</taxon>
    </lineage>
</organism>